<dbReference type="InterPro" id="IPR036634">
    <property type="entry name" value="PRD_sf"/>
</dbReference>
<evidence type="ECO:0000256" key="5">
    <source>
        <dbReference type="ARBA" id="ARBA00023163"/>
    </source>
</evidence>
<dbReference type="InterPro" id="IPR004341">
    <property type="entry name" value="CAT_RNA-bd_dom"/>
</dbReference>
<sequence>MQVERVINNNVVSAFDSKGKEVLVMGKGVGFQGKKGKEIDKKLIEKIFYLETQTEVDKFKELLANLPLEHIQVSNEIITYADKTLNRKLNPNIYITLTDHINFAIERFRQGMLFDNPLLWDVRRLYRREYLIGEYAVALIDKQIGVRLPVDEAASIALHIVNAEYSNVMSETMSITKIIPQLVEIVKTEFVIQLDEQSIRYESFVAYLKGMMQRIVNKEQLDSIDQEFIDMVKKLYPGEFACSRKIADFLTGHYPDAILAEELAMLSIHIRRLILGTRREG</sequence>
<dbReference type="AlphaFoldDB" id="A0A1M6TKX5"/>
<keyword evidence="9" id="KW-1185">Reference proteome</keyword>
<evidence type="ECO:0000256" key="6">
    <source>
        <dbReference type="ARBA" id="ARBA00038510"/>
    </source>
</evidence>
<protein>
    <submittedName>
        <fullName evidence="8">Transcriptional antiterminator, BglG family</fullName>
    </submittedName>
</protein>
<dbReference type="RefSeq" id="WP_073277007.1">
    <property type="nucleotide sequence ID" value="NZ_FRAC01000013.1"/>
</dbReference>
<keyword evidence="1" id="KW-0677">Repeat</keyword>
<dbReference type="Pfam" id="PF03123">
    <property type="entry name" value="CAT_RBD"/>
    <property type="match status" value="1"/>
</dbReference>
<keyword evidence="5" id="KW-0804">Transcription</keyword>
<feature type="domain" description="PRD" evidence="7">
    <location>
        <begin position="171"/>
        <end position="280"/>
    </location>
</feature>
<evidence type="ECO:0000259" key="7">
    <source>
        <dbReference type="PROSITE" id="PS51372"/>
    </source>
</evidence>
<comment type="similarity">
    <text evidence="6">Belongs to the transcriptional antiterminator BglG family.</text>
</comment>
<dbReference type="Pfam" id="PF00874">
    <property type="entry name" value="PRD"/>
    <property type="match status" value="2"/>
</dbReference>
<dbReference type="PROSITE" id="PS51372">
    <property type="entry name" value="PRD_2"/>
    <property type="match status" value="2"/>
</dbReference>
<dbReference type="GO" id="GO:0045893">
    <property type="term" value="P:positive regulation of DNA-templated transcription"/>
    <property type="evidence" value="ECO:0007669"/>
    <property type="project" value="InterPro"/>
</dbReference>
<dbReference type="NCBIfam" id="NF046042">
    <property type="entry name" value="LicT"/>
    <property type="match status" value="1"/>
</dbReference>
<dbReference type="PANTHER" id="PTHR30185:SF15">
    <property type="entry name" value="CRYPTIC BETA-GLUCOSIDE BGL OPERON ANTITERMINATOR"/>
    <property type="match status" value="1"/>
</dbReference>
<dbReference type="EMBL" id="FRAC01000013">
    <property type="protein sequence ID" value="SHK57584.1"/>
    <property type="molecule type" value="Genomic_DNA"/>
</dbReference>
<dbReference type="SUPFAM" id="SSF63520">
    <property type="entry name" value="PTS-regulatory domain, PRD"/>
    <property type="match status" value="2"/>
</dbReference>
<evidence type="ECO:0000256" key="1">
    <source>
        <dbReference type="ARBA" id="ARBA00022737"/>
    </source>
</evidence>
<proteinExistence type="inferred from homology"/>
<dbReference type="PANTHER" id="PTHR30185">
    <property type="entry name" value="CRYPTIC BETA-GLUCOSIDE BGL OPERON ANTITERMINATOR"/>
    <property type="match status" value="1"/>
</dbReference>
<evidence type="ECO:0000256" key="4">
    <source>
        <dbReference type="ARBA" id="ARBA00023159"/>
    </source>
</evidence>
<gene>
    <name evidence="8" type="ORF">SAMN02745136_02846</name>
</gene>
<name>A0A1M6TKX5_9FIRM</name>
<feature type="domain" description="PRD" evidence="7">
    <location>
        <begin position="65"/>
        <end position="170"/>
    </location>
</feature>
<dbReference type="Proteomes" id="UP000184386">
    <property type="component" value="Unassembled WGS sequence"/>
</dbReference>
<dbReference type="InterPro" id="IPR001550">
    <property type="entry name" value="Transcrpt_antitermin_CS"/>
</dbReference>
<evidence type="ECO:0000313" key="9">
    <source>
        <dbReference type="Proteomes" id="UP000184386"/>
    </source>
</evidence>
<dbReference type="SMART" id="SM01061">
    <property type="entry name" value="CAT_RBD"/>
    <property type="match status" value="1"/>
</dbReference>
<dbReference type="InterPro" id="IPR036650">
    <property type="entry name" value="CAT_RNA-bd_dom_sf"/>
</dbReference>
<evidence type="ECO:0000256" key="2">
    <source>
        <dbReference type="ARBA" id="ARBA00022884"/>
    </source>
</evidence>
<dbReference type="Gene3D" id="2.30.24.10">
    <property type="entry name" value="CAT RNA-binding domain"/>
    <property type="match status" value="1"/>
</dbReference>
<reference evidence="8 9" key="1">
    <citation type="submission" date="2016-11" db="EMBL/GenBank/DDBJ databases">
        <authorList>
            <person name="Jaros S."/>
            <person name="Januszkiewicz K."/>
            <person name="Wedrychowicz H."/>
        </authorList>
    </citation>
    <scope>NUCLEOTIDE SEQUENCE [LARGE SCALE GENOMIC DNA]</scope>
    <source>
        <strain evidence="8 9">DSM 15929</strain>
    </source>
</reference>
<keyword evidence="4" id="KW-0010">Activator</keyword>
<organism evidence="8 9">
    <name type="scientific">Anaerocolumna jejuensis DSM 15929</name>
    <dbReference type="NCBI Taxonomy" id="1121322"/>
    <lineage>
        <taxon>Bacteria</taxon>
        <taxon>Bacillati</taxon>
        <taxon>Bacillota</taxon>
        <taxon>Clostridia</taxon>
        <taxon>Lachnospirales</taxon>
        <taxon>Lachnospiraceae</taxon>
        <taxon>Anaerocolumna</taxon>
    </lineage>
</organism>
<dbReference type="Gene3D" id="1.10.1790.10">
    <property type="entry name" value="PRD domain"/>
    <property type="match status" value="2"/>
</dbReference>
<dbReference type="SUPFAM" id="SSF50151">
    <property type="entry name" value="SacY-like RNA-binding domain"/>
    <property type="match status" value="1"/>
</dbReference>
<accession>A0A1M6TKX5</accession>
<keyword evidence="3" id="KW-0805">Transcription regulation</keyword>
<dbReference type="InterPro" id="IPR011608">
    <property type="entry name" value="PRD"/>
</dbReference>
<keyword evidence="2" id="KW-0694">RNA-binding</keyword>
<evidence type="ECO:0000313" key="8">
    <source>
        <dbReference type="EMBL" id="SHK57584.1"/>
    </source>
</evidence>
<evidence type="ECO:0000256" key="3">
    <source>
        <dbReference type="ARBA" id="ARBA00023015"/>
    </source>
</evidence>
<dbReference type="InterPro" id="IPR050661">
    <property type="entry name" value="BglG_antiterminators"/>
</dbReference>
<dbReference type="GO" id="GO:0003723">
    <property type="term" value="F:RNA binding"/>
    <property type="evidence" value="ECO:0007669"/>
    <property type="project" value="UniProtKB-KW"/>
</dbReference>
<dbReference type="OrthoDB" id="9813552at2"/>
<dbReference type="STRING" id="1121322.SAMN02745136_02846"/>
<dbReference type="PROSITE" id="PS00654">
    <property type="entry name" value="PRD_1"/>
    <property type="match status" value="1"/>
</dbReference>